<accession>A0AAU9TKK0</accession>
<evidence type="ECO:0008006" key="3">
    <source>
        <dbReference type="Google" id="ProtNLM"/>
    </source>
</evidence>
<gene>
    <name evidence="1" type="ORF">EEDITHA_LOCUS3733</name>
</gene>
<protein>
    <recommendedName>
        <fullName evidence="3">GIY-YIG homing endonuclease</fullName>
    </recommendedName>
</protein>
<reference evidence="1" key="1">
    <citation type="submission" date="2022-03" db="EMBL/GenBank/DDBJ databases">
        <authorList>
            <person name="Tunstrom K."/>
        </authorList>
    </citation>
    <scope>NUCLEOTIDE SEQUENCE</scope>
</reference>
<name>A0AAU9TKK0_EUPED</name>
<sequence>MLQTSNIRCYAHDNTGDAFYIGWDNISRTEVEERRLQLVSEIEISLEQVSESSRCKFAQFNPSKIDRSIALSFQNTTLNNNKSIGFLGVNISKKGQYRGHLESKAKPATKNLGVLNRALRYFTSRHRLLLYKSPRGLYVI</sequence>
<evidence type="ECO:0000313" key="1">
    <source>
        <dbReference type="EMBL" id="CAH2087478.1"/>
    </source>
</evidence>
<dbReference type="AlphaFoldDB" id="A0AAU9TKK0"/>
<dbReference type="EMBL" id="CAKOGL010000006">
    <property type="protein sequence ID" value="CAH2087478.1"/>
    <property type="molecule type" value="Genomic_DNA"/>
</dbReference>
<proteinExistence type="predicted"/>
<comment type="caution">
    <text evidence="1">The sequence shown here is derived from an EMBL/GenBank/DDBJ whole genome shotgun (WGS) entry which is preliminary data.</text>
</comment>
<keyword evidence="2" id="KW-1185">Reference proteome</keyword>
<dbReference type="Proteomes" id="UP001153954">
    <property type="component" value="Unassembled WGS sequence"/>
</dbReference>
<organism evidence="1 2">
    <name type="scientific">Euphydryas editha</name>
    <name type="common">Edith's checkerspot</name>
    <dbReference type="NCBI Taxonomy" id="104508"/>
    <lineage>
        <taxon>Eukaryota</taxon>
        <taxon>Metazoa</taxon>
        <taxon>Ecdysozoa</taxon>
        <taxon>Arthropoda</taxon>
        <taxon>Hexapoda</taxon>
        <taxon>Insecta</taxon>
        <taxon>Pterygota</taxon>
        <taxon>Neoptera</taxon>
        <taxon>Endopterygota</taxon>
        <taxon>Lepidoptera</taxon>
        <taxon>Glossata</taxon>
        <taxon>Ditrysia</taxon>
        <taxon>Papilionoidea</taxon>
        <taxon>Nymphalidae</taxon>
        <taxon>Nymphalinae</taxon>
        <taxon>Euphydryas</taxon>
    </lineage>
</organism>
<evidence type="ECO:0000313" key="2">
    <source>
        <dbReference type="Proteomes" id="UP001153954"/>
    </source>
</evidence>